<comment type="caution">
    <text evidence="1">The sequence shown here is derived from an EMBL/GenBank/DDBJ whole genome shotgun (WGS) entry which is preliminary data.</text>
</comment>
<dbReference type="EMBL" id="CAKLBY020000047">
    <property type="protein sequence ID" value="CAK7918612.1"/>
    <property type="molecule type" value="Genomic_DNA"/>
</dbReference>
<name>A0AAV1TDX2_9STRA</name>
<proteinExistence type="predicted"/>
<organism evidence="1 2">
    <name type="scientific">Peronospora matthiolae</name>
    <dbReference type="NCBI Taxonomy" id="2874970"/>
    <lineage>
        <taxon>Eukaryota</taxon>
        <taxon>Sar</taxon>
        <taxon>Stramenopiles</taxon>
        <taxon>Oomycota</taxon>
        <taxon>Peronosporomycetes</taxon>
        <taxon>Peronosporales</taxon>
        <taxon>Peronosporaceae</taxon>
        <taxon>Peronospora</taxon>
    </lineage>
</organism>
<sequence length="35" mass="3913">MNADSSQFVALLEFVEPPMRKLMFSSDTPIDPAKV</sequence>
<dbReference type="Proteomes" id="UP001162060">
    <property type="component" value="Unassembled WGS sequence"/>
</dbReference>
<dbReference type="AlphaFoldDB" id="A0AAV1TDX2"/>
<gene>
    <name evidence="1" type="ORF">PM001_LOCUS5829</name>
</gene>
<protein>
    <submittedName>
        <fullName evidence="1">Uncharacterized protein</fullName>
    </submittedName>
</protein>
<evidence type="ECO:0000313" key="2">
    <source>
        <dbReference type="Proteomes" id="UP001162060"/>
    </source>
</evidence>
<accession>A0AAV1TDX2</accession>
<reference evidence="1" key="1">
    <citation type="submission" date="2024-01" db="EMBL/GenBank/DDBJ databases">
        <authorList>
            <person name="Webb A."/>
        </authorList>
    </citation>
    <scope>NUCLEOTIDE SEQUENCE</scope>
    <source>
        <strain evidence="1">Pm1</strain>
    </source>
</reference>
<evidence type="ECO:0000313" key="1">
    <source>
        <dbReference type="EMBL" id="CAK7918612.1"/>
    </source>
</evidence>